<reference evidence="1" key="1">
    <citation type="submission" date="2021-01" db="EMBL/GenBank/DDBJ databases">
        <authorList>
            <consortium name="Genoscope - CEA"/>
            <person name="William W."/>
        </authorList>
    </citation>
    <scope>NUCLEOTIDE SEQUENCE</scope>
</reference>
<sequence length="74" mass="8918">MKIIRIHRVEQAGNHKNVYMKEKGTLQDKQIQQVFLDEQGKEYHLYLKLMNCNNIQIDALYQRKESLNQRKTTL</sequence>
<protein>
    <submittedName>
        <fullName evidence="1">Uncharacterized protein</fullName>
    </submittedName>
</protein>
<name>A0A8S1JZ35_9CILI</name>
<keyword evidence="2" id="KW-1185">Reference proteome</keyword>
<organism evidence="1 2">
    <name type="scientific">Paramecium sonneborni</name>
    <dbReference type="NCBI Taxonomy" id="65129"/>
    <lineage>
        <taxon>Eukaryota</taxon>
        <taxon>Sar</taxon>
        <taxon>Alveolata</taxon>
        <taxon>Ciliophora</taxon>
        <taxon>Intramacronucleata</taxon>
        <taxon>Oligohymenophorea</taxon>
        <taxon>Peniculida</taxon>
        <taxon>Parameciidae</taxon>
        <taxon>Paramecium</taxon>
    </lineage>
</organism>
<dbReference type="EMBL" id="CAJJDN010000002">
    <property type="protein sequence ID" value="CAD8047515.1"/>
    <property type="molecule type" value="Genomic_DNA"/>
</dbReference>
<gene>
    <name evidence="1" type="ORF">PSON_ATCC_30995.1.T0020432</name>
</gene>
<dbReference type="Proteomes" id="UP000692954">
    <property type="component" value="Unassembled WGS sequence"/>
</dbReference>
<evidence type="ECO:0000313" key="1">
    <source>
        <dbReference type="EMBL" id="CAD8047515.1"/>
    </source>
</evidence>
<dbReference type="AlphaFoldDB" id="A0A8S1JZ35"/>
<proteinExistence type="predicted"/>
<evidence type="ECO:0000313" key="2">
    <source>
        <dbReference type="Proteomes" id="UP000692954"/>
    </source>
</evidence>
<comment type="caution">
    <text evidence="1">The sequence shown here is derived from an EMBL/GenBank/DDBJ whole genome shotgun (WGS) entry which is preliminary data.</text>
</comment>
<accession>A0A8S1JZ35</accession>